<reference evidence="5 6" key="1">
    <citation type="journal article" date="2019" name="Nat. Ecol. Evol.">
        <title>Megaphylogeny resolves global patterns of mushroom evolution.</title>
        <authorList>
            <person name="Varga T."/>
            <person name="Krizsan K."/>
            <person name="Foldi C."/>
            <person name="Dima B."/>
            <person name="Sanchez-Garcia M."/>
            <person name="Sanchez-Ramirez S."/>
            <person name="Szollosi G.J."/>
            <person name="Szarkandi J.G."/>
            <person name="Papp V."/>
            <person name="Albert L."/>
            <person name="Andreopoulos W."/>
            <person name="Angelini C."/>
            <person name="Antonin V."/>
            <person name="Barry K.W."/>
            <person name="Bougher N.L."/>
            <person name="Buchanan P."/>
            <person name="Buyck B."/>
            <person name="Bense V."/>
            <person name="Catcheside P."/>
            <person name="Chovatia M."/>
            <person name="Cooper J."/>
            <person name="Damon W."/>
            <person name="Desjardin D."/>
            <person name="Finy P."/>
            <person name="Geml J."/>
            <person name="Haridas S."/>
            <person name="Hughes K."/>
            <person name="Justo A."/>
            <person name="Karasinski D."/>
            <person name="Kautmanova I."/>
            <person name="Kiss B."/>
            <person name="Kocsube S."/>
            <person name="Kotiranta H."/>
            <person name="LaButti K.M."/>
            <person name="Lechner B.E."/>
            <person name="Liimatainen K."/>
            <person name="Lipzen A."/>
            <person name="Lukacs Z."/>
            <person name="Mihaltcheva S."/>
            <person name="Morgado L.N."/>
            <person name="Niskanen T."/>
            <person name="Noordeloos M.E."/>
            <person name="Ohm R.A."/>
            <person name="Ortiz-Santana B."/>
            <person name="Ovrebo C."/>
            <person name="Racz N."/>
            <person name="Riley R."/>
            <person name="Savchenko A."/>
            <person name="Shiryaev A."/>
            <person name="Soop K."/>
            <person name="Spirin V."/>
            <person name="Szebenyi C."/>
            <person name="Tomsovsky M."/>
            <person name="Tulloss R.E."/>
            <person name="Uehling J."/>
            <person name="Grigoriev I.V."/>
            <person name="Vagvolgyi C."/>
            <person name="Papp T."/>
            <person name="Martin F.M."/>
            <person name="Miettinen O."/>
            <person name="Hibbett D.S."/>
            <person name="Nagy L.G."/>
        </authorList>
    </citation>
    <scope>NUCLEOTIDE SEQUENCE [LARGE SCALE GENOMIC DNA]</scope>
    <source>
        <strain evidence="5 6">FP101781</strain>
    </source>
</reference>
<organism evidence="5 6">
    <name type="scientific">Coprinellus micaceus</name>
    <name type="common">Glistening ink-cap mushroom</name>
    <name type="synonym">Coprinus micaceus</name>
    <dbReference type="NCBI Taxonomy" id="71717"/>
    <lineage>
        <taxon>Eukaryota</taxon>
        <taxon>Fungi</taxon>
        <taxon>Dikarya</taxon>
        <taxon>Basidiomycota</taxon>
        <taxon>Agaricomycotina</taxon>
        <taxon>Agaricomycetes</taxon>
        <taxon>Agaricomycetidae</taxon>
        <taxon>Agaricales</taxon>
        <taxon>Agaricineae</taxon>
        <taxon>Psathyrellaceae</taxon>
        <taxon>Coprinellus</taxon>
    </lineage>
</organism>
<dbReference type="InterPro" id="IPR000008">
    <property type="entry name" value="C2_dom"/>
</dbReference>
<evidence type="ECO:0000259" key="2">
    <source>
        <dbReference type="PROSITE" id="PS50004"/>
    </source>
</evidence>
<feature type="domain" description="MHD1" evidence="3">
    <location>
        <begin position="689"/>
        <end position="806"/>
    </location>
</feature>
<dbReference type="InterPro" id="IPR010439">
    <property type="entry name" value="MUN_dom"/>
</dbReference>
<feature type="region of interest" description="Disordered" evidence="1">
    <location>
        <begin position="1313"/>
        <end position="1350"/>
    </location>
</feature>
<feature type="compositionally biased region" description="Basic and acidic residues" evidence="1">
    <location>
        <begin position="1269"/>
        <end position="1281"/>
    </location>
</feature>
<dbReference type="CDD" id="cd04043">
    <property type="entry name" value="C2_Munc13_fungal"/>
    <property type="match status" value="1"/>
</dbReference>
<dbReference type="Proteomes" id="UP000298030">
    <property type="component" value="Unassembled WGS sequence"/>
</dbReference>
<keyword evidence="6" id="KW-1185">Reference proteome</keyword>
<evidence type="ECO:0000313" key="5">
    <source>
        <dbReference type="EMBL" id="TEB30389.1"/>
    </source>
</evidence>
<dbReference type="InterPro" id="IPR052811">
    <property type="entry name" value="Glucose_resp_signaling"/>
</dbReference>
<dbReference type="Gene3D" id="2.60.40.150">
    <property type="entry name" value="C2 domain"/>
    <property type="match status" value="1"/>
</dbReference>
<dbReference type="PROSITE" id="PS51258">
    <property type="entry name" value="MHD1"/>
    <property type="match status" value="1"/>
</dbReference>
<accession>A0A4Y7TA07</accession>
<dbReference type="SMART" id="SM00239">
    <property type="entry name" value="C2"/>
    <property type="match status" value="1"/>
</dbReference>
<feature type="region of interest" description="Disordered" evidence="1">
    <location>
        <begin position="219"/>
        <end position="240"/>
    </location>
</feature>
<protein>
    <submittedName>
        <fullName evidence="5">Uncharacterized protein</fullName>
    </submittedName>
</protein>
<dbReference type="Pfam" id="PF06292">
    <property type="entry name" value="MUN"/>
    <property type="match status" value="1"/>
</dbReference>
<dbReference type="InterPro" id="IPR014772">
    <property type="entry name" value="Munc13_dom-2"/>
</dbReference>
<evidence type="ECO:0000259" key="4">
    <source>
        <dbReference type="PROSITE" id="PS51259"/>
    </source>
</evidence>
<dbReference type="PANTHER" id="PTHR47263:SF1">
    <property type="entry name" value="C2 DOMAIN PROTEIN (AFU_ORTHOLOGUE AFUA_7G02350)"/>
    <property type="match status" value="1"/>
</dbReference>
<name>A0A4Y7TA07_COPMI</name>
<feature type="compositionally biased region" description="Polar residues" evidence="1">
    <location>
        <begin position="348"/>
        <end position="362"/>
    </location>
</feature>
<feature type="compositionally biased region" description="Basic and acidic residues" evidence="1">
    <location>
        <begin position="1314"/>
        <end position="1327"/>
    </location>
</feature>
<feature type="domain" description="C2" evidence="2">
    <location>
        <begin position="885"/>
        <end position="1003"/>
    </location>
</feature>
<sequence>MSRRSYDSTTHERRVSKYRVTEEDLFDYTLRVAVLSHILTPKVTTDASRTPQPPDLAREHSRLSALSTFSIGDLFRDGSKSVKFPEKLLKVLEQKLQDIAMGRDPGYSDQFVRRTMAKFYGEFTIESFRRQMKESRKIEELILKFASYATQVLKKEPSLAGEGWKLELNNQIAQFIKLLRECLRNVHHVSPELLSRLDTYTAKLAPALAVQSSYAQSDSGYESSSTSRDQQHHPGPSISWSIHDMPMVKIVAKLFKIPDSSMQAEVDRIRGQAVNEKAALTDLKTCLKNINAGAPFPGRREDFSSEAAWQHWKQTETSHLQQMMVMMVKLNPELAKSTPDRTAGAPYSNLQRTGSNYSNYDQPASHHYAGKQSVSSRRSMYDVNGGDDPVGEFGEADVLAHYAAGADDDLPVGHHFTFIPPNPRKFYNRLVEYCLVADLEVMLSPEVDDNDEVSLGILSAAHIELISECALRWRVGHPYRAVCFLDLVKQFYERNDVPMECIPEALHSVQKVMQETDPESWAIQDIDQLSSTYGSLFNIFLSSLYHAMDALPQLKPADIRSFLDILEHVQHSGFLEQFDVDVEARVKDVQEKIKQVAAYWYENMMKSFSTQPGVNRALPLLLMTDEIEKSAKLLDKRFPEPLLGKLDIVSLFLEIIGPHLFTDLQNSQKRLFESSMNGPTPDVPIQDIFALYRRTTLIMQMYKAFVPEGTFVFDIPMFFEPYVRQWLANTDAKTEQWVQAAIAADKFEAEGAEGHSTSIRDIFDSLRSPINFLQDLEWEDEYQNARFFTSLAKMISKVIDQYCRGVESLFLDEMYPRPTDYLQPQKSSAWLERARQLAAVGEKRVEPFNFQPQSCVKLNNVEAALKLLDNIYNQMQADKLAEILRTTAPPVPEKVERDKFLFTVKVVIAEDLVAAESSPSARLDTFATLSDEKGNRVAKTRTIYETSNPRWEESFDISVDKPLWLMASVRDRALVGKHDTIGRAYLCLDPKRFADCLSHDLWMDLDPNGRLLVRVSMEGEKDDILFFFGRAFRSLKRAESDMVRIFVDKMSPFVRQCLSRNIIKQLIKSREQSSLDYNKAIGGVTALYRSAIGTSSSEVQLPLPPSEKPRLRPEELTDVEIEQAISPLFDYLEDNLNTLNTYLSDTRKETVMARVWKEILGIIEGLLIPPLSDVPSDLKPLTDKEVDIVFKWLKFLRDYFHAGGEGPVPLESLQNQKYRDILSIRLYYDWNTDALMEECVRMMQQTLRSAPTIKKRAKSVYNQRNLGTIKERKKEKNKESDTSSDQTILRILRMRPHTQEFIAQQLQIMNTMRAEQEARAKEAEQRKAQRAANRPASVVPPLPPLPPLPQ</sequence>
<dbReference type="SUPFAM" id="SSF49562">
    <property type="entry name" value="C2 domain (Calcium/lipid-binding domain, CaLB)"/>
    <property type="match status" value="1"/>
</dbReference>
<dbReference type="PANTHER" id="PTHR47263">
    <property type="entry name" value="ADENYLATE CYCLASE ACTIVATION PROTEIN GIT1"/>
    <property type="match status" value="1"/>
</dbReference>
<feature type="region of interest" description="Disordered" evidence="1">
    <location>
        <begin position="337"/>
        <end position="378"/>
    </location>
</feature>
<dbReference type="Pfam" id="PF00168">
    <property type="entry name" value="C2"/>
    <property type="match status" value="1"/>
</dbReference>
<feature type="domain" description="MHD2" evidence="4">
    <location>
        <begin position="1122"/>
        <end position="1239"/>
    </location>
</feature>
<dbReference type="PROSITE" id="PS50004">
    <property type="entry name" value="C2"/>
    <property type="match status" value="1"/>
</dbReference>
<evidence type="ECO:0000256" key="1">
    <source>
        <dbReference type="SAM" id="MobiDB-lite"/>
    </source>
</evidence>
<evidence type="ECO:0000259" key="3">
    <source>
        <dbReference type="PROSITE" id="PS51258"/>
    </source>
</evidence>
<feature type="compositionally biased region" description="Pro residues" evidence="1">
    <location>
        <begin position="1338"/>
        <end position="1350"/>
    </location>
</feature>
<feature type="region of interest" description="Disordered" evidence="1">
    <location>
        <begin position="1265"/>
        <end position="1288"/>
    </location>
</feature>
<dbReference type="InterPro" id="IPR014770">
    <property type="entry name" value="Munc13_1"/>
</dbReference>
<dbReference type="InterPro" id="IPR035892">
    <property type="entry name" value="C2_domain_sf"/>
</dbReference>
<dbReference type="EMBL" id="QPFP01000023">
    <property type="protein sequence ID" value="TEB30389.1"/>
    <property type="molecule type" value="Genomic_DNA"/>
</dbReference>
<dbReference type="Gene3D" id="1.20.58.1100">
    <property type="match status" value="1"/>
</dbReference>
<dbReference type="OrthoDB" id="2015333at2759"/>
<comment type="caution">
    <text evidence="5">The sequence shown here is derived from an EMBL/GenBank/DDBJ whole genome shotgun (WGS) entry which is preliminary data.</text>
</comment>
<gene>
    <name evidence="5" type="ORF">FA13DRAFT_1664575</name>
</gene>
<feature type="compositionally biased region" description="Polar residues" evidence="1">
    <location>
        <begin position="219"/>
        <end position="228"/>
    </location>
</feature>
<dbReference type="Gene3D" id="1.10.357.50">
    <property type="match status" value="1"/>
</dbReference>
<proteinExistence type="predicted"/>
<evidence type="ECO:0000313" key="6">
    <source>
        <dbReference type="Proteomes" id="UP000298030"/>
    </source>
</evidence>
<dbReference type="STRING" id="71717.A0A4Y7TA07"/>
<dbReference type="PROSITE" id="PS51259">
    <property type="entry name" value="MHD2"/>
    <property type="match status" value="1"/>
</dbReference>